<feature type="region of interest" description="Disordered" evidence="1">
    <location>
        <begin position="81"/>
        <end position="133"/>
    </location>
</feature>
<feature type="compositionally biased region" description="Pro residues" evidence="1">
    <location>
        <begin position="112"/>
        <end position="124"/>
    </location>
</feature>
<protein>
    <submittedName>
        <fullName evidence="2">Uncharacterized protein</fullName>
    </submittedName>
</protein>
<accession>A0A4R7TCK6</accession>
<evidence type="ECO:0000313" key="2">
    <source>
        <dbReference type="EMBL" id="TDU89459.1"/>
    </source>
</evidence>
<feature type="compositionally biased region" description="Basic and acidic residues" evidence="1">
    <location>
        <begin position="179"/>
        <end position="188"/>
    </location>
</feature>
<feature type="region of interest" description="Disordered" evidence="1">
    <location>
        <begin position="170"/>
        <end position="191"/>
    </location>
</feature>
<name>A0A4R7TCK6_9ACTN</name>
<proteinExistence type="predicted"/>
<keyword evidence="3" id="KW-1185">Reference proteome</keyword>
<gene>
    <name evidence="2" type="ORF">EV138_3027</name>
</gene>
<dbReference type="EMBL" id="SOCE01000001">
    <property type="protein sequence ID" value="TDU89459.1"/>
    <property type="molecule type" value="Genomic_DNA"/>
</dbReference>
<comment type="caution">
    <text evidence="2">The sequence shown here is derived from an EMBL/GenBank/DDBJ whole genome shotgun (WGS) entry which is preliminary data.</text>
</comment>
<evidence type="ECO:0000256" key="1">
    <source>
        <dbReference type="SAM" id="MobiDB-lite"/>
    </source>
</evidence>
<sequence length="254" mass="26696">MLELCLIGVGGTLTSGGGDRPHRRAPEGSQCGSHPRPSGGVRCGSRTPSATLRSWSRSELNVGLRSWKACWGQPLTSSNLVSSATNRGPDAQRPALPAPSKPRPAGLLRSPGSPPPQLRAPPSPHAASHRTLSRRGEVLSPSLYPPGVPAPRSSTANILAKLTKPQPQRLFRRQSHPHQSGDVHERRTGLRPMGNLVGPCVRTSPVGCQHPHVIGLSGPLRSWLQVPHWGSGGVAPGRALRRSCAGASCSGGRS</sequence>
<dbReference type="Proteomes" id="UP000295151">
    <property type="component" value="Unassembled WGS sequence"/>
</dbReference>
<feature type="region of interest" description="Disordered" evidence="1">
    <location>
        <begin position="11"/>
        <end position="51"/>
    </location>
</feature>
<organism evidence="2 3">
    <name type="scientific">Kribbella voronezhensis</name>
    <dbReference type="NCBI Taxonomy" id="2512212"/>
    <lineage>
        <taxon>Bacteria</taxon>
        <taxon>Bacillati</taxon>
        <taxon>Actinomycetota</taxon>
        <taxon>Actinomycetes</taxon>
        <taxon>Propionibacteriales</taxon>
        <taxon>Kribbellaceae</taxon>
        <taxon>Kribbella</taxon>
    </lineage>
</organism>
<evidence type="ECO:0000313" key="3">
    <source>
        <dbReference type="Proteomes" id="UP000295151"/>
    </source>
</evidence>
<reference evidence="2 3" key="1">
    <citation type="submission" date="2019-03" db="EMBL/GenBank/DDBJ databases">
        <title>Genomic Encyclopedia of Type Strains, Phase III (KMG-III): the genomes of soil and plant-associated and newly described type strains.</title>
        <authorList>
            <person name="Whitman W."/>
        </authorList>
    </citation>
    <scope>NUCLEOTIDE SEQUENCE [LARGE SCALE GENOMIC DNA]</scope>
    <source>
        <strain evidence="2 3">VKM Ac-2575</strain>
    </source>
</reference>
<dbReference type="AlphaFoldDB" id="A0A4R7TCK6"/>